<dbReference type="PANTHER" id="PTHR43278">
    <property type="entry name" value="NAD(P)H-DEPENDENT FMN-CONTAINING OXIDOREDUCTASE YWQN-RELATED"/>
    <property type="match status" value="1"/>
</dbReference>
<name>A0A6N6N7R8_9BACT</name>
<dbReference type="InterPro" id="IPR029039">
    <property type="entry name" value="Flavoprotein-like_sf"/>
</dbReference>
<evidence type="ECO:0000313" key="5">
    <source>
        <dbReference type="Proteomes" id="UP000438699"/>
    </source>
</evidence>
<dbReference type="InterPro" id="IPR005025">
    <property type="entry name" value="FMN_Rdtase-like_dom"/>
</dbReference>
<dbReference type="Pfam" id="PF03358">
    <property type="entry name" value="FMN_red"/>
    <property type="match status" value="1"/>
</dbReference>
<dbReference type="InterPro" id="IPR051796">
    <property type="entry name" value="ISF_SsuE-like"/>
</dbReference>
<dbReference type="Gene3D" id="3.40.50.360">
    <property type="match status" value="1"/>
</dbReference>
<keyword evidence="2" id="KW-0288">FMN</keyword>
<feature type="domain" description="NADPH-dependent FMN reductase-like" evidence="3">
    <location>
        <begin position="5"/>
        <end position="110"/>
    </location>
</feature>
<sequence length="202" mass="22832">MHDTAVIYACSHRKGNSDTVARILKQGVAEAGGTARIMTVRDHEVMHCKACGHCDRNVDGRLEDRCILGPKDDAAVLFEPLFSARLVFFSTPIYFYHLPSRFKTWIDRGQQFWKARMDKEAWVADLPVRKAHSVFVAGRPTGERLFEGAQLSLKYFLWNFNISPGESMCLRGVDAPGDLDEQDEQARAIRAMAAQAWKQSLE</sequence>
<accession>A0A6N6N7R8</accession>
<evidence type="ECO:0000259" key="3">
    <source>
        <dbReference type="Pfam" id="PF03358"/>
    </source>
</evidence>
<dbReference type="AlphaFoldDB" id="A0A6N6N7R8"/>
<dbReference type="EMBL" id="WAIE01000001">
    <property type="protein sequence ID" value="KAB1443107.1"/>
    <property type="molecule type" value="Genomic_DNA"/>
</dbReference>
<dbReference type="Proteomes" id="UP000438699">
    <property type="component" value="Unassembled WGS sequence"/>
</dbReference>
<dbReference type="RefSeq" id="WP_151149437.1">
    <property type="nucleotide sequence ID" value="NZ_WAIE01000001.1"/>
</dbReference>
<evidence type="ECO:0000313" key="4">
    <source>
        <dbReference type="EMBL" id="KAB1443107.1"/>
    </source>
</evidence>
<dbReference type="OrthoDB" id="9805976at2"/>
<protein>
    <submittedName>
        <fullName evidence="4">Flavodoxin family protein</fullName>
    </submittedName>
</protein>
<organism evidence="4 5">
    <name type="scientific">Pseudodesulfovibrio senegalensis</name>
    <dbReference type="NCBI Taxonomy" id="1721087"/>
    <lineage>
        <taxon>Bacteria</taxon>
        <taxon>Pseudomonadati</taxon>
        <taxon>Thermodesulfobacteriota</taxon>
        <taxon>Desulfovibrionia</taxon>
        <taxon>Desulfovibrionales</taxon>
        <taxon>Desulfovibrionaceae</taxon>
    </lineage>
</organism>
<keyword evidence="1" id="KW-0285">Flavoprotein</keyword>
<evidence type="ECO:0000256" key="1">
    <source>
        <dbReference type="ARBA" id="ARBA00022630"/>
    </source>
</evidence>
<comment type="caution">
    <text evidence="4">The sequence shown here is derived from an EMBL/GenBank/DDBJ whole genome shotgun (WGS) entry which is preliminary data.</text>
</comment>
<dbReference type="GO" id="GO:0016491">
    <property type="term" value="F:oxidoreductase activity"/>
    <property type="evidence" value="ECO:0007669"/>
    <property type="project" value="InterPro"/>
</dbReference>
<dbReference type="PANTHER" id="PTHR43278:SF4">
    <property type="entry name" value="NAD(P)H-DEPENDENT FMN-CONTAINING OXIDOREDUCTASE YWQN-RELATED"/>
    <property type="match status" value="1"/>
</dbReference>
<keyword evidence="5" id="KW-1185">Reference proteome</keyword>
<reference evidence="4 5" key="1">
    <citation type="journal article" date="2017" name="Int. J. Syst. Evol. Microbiol.">
        <title>Desulfovibrio senegalensis sp. nov., a mesophilic sulfate reducer isolated from marine sediment.</title>
        <authorList>
            <person name="Thioye A."/>
            <person name="Gam Z.B.A."/>
            <person name="Mbengue M."/>
            <person name="Cayol J.L."/>
            <person name="Joseph-Bartoli M."/>
            <person name="Toure-Kane C."/>
            <person name="Labat M."/>
        </authorList>
    </citation>
    <scope>NUCLEOTIDE SEQUENCE [LARGE SCALE GENOMIC DNA]</scope>
    <source>
        <strain evidence="4 5">DSM 101509</strain>
    </source>
</reference>
<gene>
    <name evidence="4" type="ORF">F8A88_02250</name>
</gene>
<proteinExistence type="predicted"/>
<dbReference type="SUPFAM" id="SSF52218">
    <property type="entry name" value="Flavoproteins"/>
    <property type="match status" value="1"/>
</dbReference>
<evidence type="ECO:0000256" key="2">
    <source>
        <dbReference type="ARBA" id="ARBA00022643"/>
    </source>
</evidence>